<dbReference type="GO" id="GO:0043565">
    <property type="term" value="F:sequence-specific DNA binding"/>
    <property type="evidence" value="ECO:0007669"/>
    <property type="project" value="InterPro"/>
</dbReference>
<dbReference type="Gene3D" id="3.40.50.300">
    <property type="entry name" value="P-loop containing nucleotide triphosphate hydrolases"/>
    <property type="match status" value="1"/>
</dbReference>
<evidence type="ECO:0000256" key="3">
    <source>
        <dbReference type="ARBA" id="ARBA00023012"/>
    </source>
</evidence>
<dbReference type="Gene3D" id="3.30.450.40">
    <property type="match status" value="1"/>
</dbReference>
<reference evidence="9 10" key="1">
    <citation type="submission" date="2014-08" db="EMBL/GenBank/DDBJ databases">
        <title>Whole genome shotgun sequence of Sphingomonas paucimobilis NBRC 13935.</title>
        <authorList>
            <person name="Hosoyama A."/>
            <person name="Hashimoto M."/>
            <person name="Hosoyama Y."/>
            <person name="Noguchi M."/>
            <person name="Uohara A."/>
            <person name="Ohji S."/>
            <person name="Katano-Makiyama Y."/>
            <person name="Ichikawa N."/>
            <person name="Kimura A."/>
            <person name="Yamazoe A."/>
            <person name="Fujita N."/>
        </authorList>
    </citation>
    <scope>NUCLEOTIDE SEQUENCE [LARGE SCALE GENOMIC DNA]</scope>
    <source>
        <strain evidence="9 10">NBRC 13935</strain>
    </source>
</reference>
<evidence type="ECO:0000256" key="7">
    <source>
        <dbReference type="ARBA" id="ARBA00023163"/>
    </source>
</evidence>
<dbReference type="SMART" id="SM00382">
    <property type="entry name" value="AAA"/>
    <property type="match status" value="1"/>
</dbReference>
<dbReference type="PROSITE" id="PS00688">
    <property type="entry name" value="SIGMA54_INTERACT_3"/>
    <property type="match status" value="1"/>
</dbReference>
<dbReference type="EMBL" id="BBJS01000013">
    <property type="protein sequence ID" value="GAN12792.1"/>
    <property type="molecule type" value="Genomic_DNA"/>
</dbReference>
<evidence type="ECO:0000313" key="10">
    <source>
        <dbReference type="Proteomes" id="UP000032025"/>
    </source>
</evidence>
<dbReference type="InterPro" id="IPR002078">
    <property type="entry name" value="Sigma_54_int"/>
</dbReference>
<proteinExistence type="predicted"/>
<dbReference type="FunFam" id="3.40.50.300:FF:000006">
    <property type="entry name" value="DNA-binding transcriptional regulator NtrC"/>
    <property type="match status" value="1"/>
</dbReference>
<keyword evidence="4" id="KW-0805">Transcription regulation</keyword>
<dbReference type="PANTHER" id="PTHR32071">
    <property type="entry name" value="TRANSCRIPTIONAL REGULATORY PROTEIN"/>
    <property type="match status" value="1"/>
</dbReference>
<keyword evidence="6" id="KW-0010">Activator</keyword>
<dbReference type="InterPro" id="IPR025662">
    <property type="entry name" value="Sigma_54_int_dom_ATP-bd_1"/>
</dbReference>
<dbReference type="InterPro" id="IPR027417">
    <property type="entry name" value="P-loop_NTPase"/>
</dbReference>
<dbReference type="Pfam" id="PF25601">
    <property type="entry name" value="AAA_lid_14"/>
    <property type="match status" value="1"/>
</dbReference>
<dbReference type="SUPFAM" id="SSF52540">
    <property type="entry name" value="P-loop containing nucleoside triphosphate hydrolases"/>
    <property type="match status" value="1"/>
</dbReference>
<organism evidence="9 10">
    <name type="scientific">Sphingomonas paucimobilis NBRC 13935</name>
    <dbReference type="NCBI Taxonomy" id="1219050"/>
    <lineage>
        <taxon>Bacteria</taxon>
        <taxon>Pseudomonadati</taxon>
        <taxon>Pseudomonadota</taxon>
        <taxon>Alphaproteobacteria</taxon>
        <taxon>Sphingomonadales</taxon>
        <taxon>Sphingomonadaceae</taxon>
        <taxon>Sphingomonas</taxon>
    </lineage>
</organism>
<dbReference type="PROSITE" id="PS50045">
    <property type="entry name" value="SIGMA54_INTERACT_4"/>
    <property type="match status" value="1"/>
</dbReference>
<keyword evidence="10" id="KW-1185">Reference proteome</keyword>
<keyword evidence="2" id="KW-0067">ATP-binding</keyword>
<dbReference type="InterPro" id="IPR002197">
    <property type="entry name" value="HTH_Fis"/>
</dbReference>
<dbReference type="GO" id="GO:0006355">
    <property type="term" value="P:regulation of DNA-templated transcription"/>
    <property type="evidence" value="ECO:0007669"/>
    <property type="project" value="InterPro"/>
</dbReference>
<dbReference type="Pfam" id="PF01590">
    <property type="entry name" value="GAF"/>
    <property type="match status" value="1"/>
</dbReference>
<dbReference type="Gene3D" id="1.10.10.60">
    <property type="entry name" value="Homeodomain-like"/>
    <property type="match status" value="1"/>
</dbReference>
<sequence>MFSHGDHIREIERVALGRATNRDTHVIESWRRCLDRYRMDPAAAREAVILPAERLKEHRQQAEELITIARSGLDSLYRQVAGQAYVLLLADRQGVTVDFIGDPLFDGNLRKAGLYLGSKWTEDMSGTCAVGSCLATGEALIIHQTDHFDTTHTPLSCTSAPIYDASGELSAVLDISLLSSPSVKTSQNLALHLVTAAARRIELAHLMARTRHQWVLRFARSPDFIEVDPEAAIAIDDAGRIAGMTHGGARVLARAVGGDWRAPQTLIGKPVSRFLDLDIDDLPDLTRGRATNERVVRARDGDTLFAHAIEPKAVRRSVVSRPLPAPFRELGGNTPEMMDLQHKAAKLARAALPILIQGETGTGKEHLARAIHDGSGVAGRFVAINCAAIPEALIESELFGYAAGAFTGAAPKGRKGLIEQADGGTLFLDEIGDMPIALQSRLLRVLAEREVQPVGAAMPKPVRLRVISASHRSLPELVAQGTFREDLYYRLCAAVLRLPPLRERSDFDWLLARLVERHRLGDGAVEITPAARAALRGHEWPGNIRELDNVIAVALAMADGDMIDLEDLPEGFGTPPQAVDGKDNAAVLRTTLAACDWNVSEAARRMGVDRTTVHRQIRRFGIATRN</sequence>
<evidence type="ECO:0000259" key="8">
    <source>
        <dbReference type="PROSITE" id="PS50045"/>
    </source>
</evidence>
<protein>
    <submittedName>
        <fullName evidence="9">DNA, contig: SP613</fullName>
    </submittedName>
</protein>
<evidence type="ECO:0000256" key="1">
    <source>
        <dbReference type="ARBA" id="ARBA00022741"/>
    </source>
</evidence>
<evidence type="ECO:0000256" key="4">
    <source>
        <dbReference type="ARBA" id="ARBA00023015"/>
    </source>
</evidence>
<dbReference type="PROSITE" id="PS00676">
    <property type="entry name" value="SIGMA54_INTERACT_2"/>
    <property type="match status" value="1"/>
</dbReference>
<dbReference type="InterPro" id="IPR025944">
    <property type="entry name" value="Sigma_54_int_dom_CS"/>
</dbReference>
<evidence type="ECO:0000256" key="2">
    <source>
        <dbReference type="ARBA" id="ARBA00022840"/>
    </source>
</evidence>
<dbReference type="SUPFAM" id="SSF55781">
    <property type="entry name" value="GAF domain-like"/>
    <property type="match status" value="1"/>
</dbReference>
<dbReference type="Gene3D" id="1.10.8.60">
    <property type="match status" value="1"/>
</dbReference>
<keyword evidence="7" id="KW-0804">Transcription</keyword>
<dbReference type="InterPro" id="IPR003593">
    <property type="entry name" value="AAA+_ATPase"/>
</dbReference>
<evidence type="ECO:0000256" key="5">
    <source>
        <dbReference type="ARBA" id="ARBA00023125"/>
    </source>
</evidence>
<dbReference type="PROSITE" id="PS00675">
    <property type="entry name" value="SIGMA54_INTERACT_1"/>
    <property type="match status" value="1"/>
</dbReference>
<keyword evidence="1" id="KW-0547">Nucleotide-binding</keyword>
<keyword evidence="3" id="KW-0902">Two-component regulatory system</keyword>
<evidence type="ECO:0000256" key="6">
    <source>
        <dbReference type="ARBA" id="ARBA00023159"/>
    </source>
</evidence>
<dbReference type="Pfam" id="PF00158">
    <property type="entry name" value="Sigma54_activat"/>
    <property type="match status" value="1"/>
</dbReference>
<dbReference type="InterPro" id="IPR029016">
    <property type="entry name" value="GAF-like_dom_sf"/>
</dbReference>
<evidence type="ECO:0000313" key="9">
    <source>
        <dbReference type="EMBL" id="GAN12792.1"/>
    </source>
</evidence>
<feature type="domain" description="Sigma-54 factor interaction" evidence="8">
    <location>
        <begin position="330"/>
        <end position="556"/>
    </location>
</feature>
<dbReference type="Pfam" id="PF02954">
    <property type="entry name" value="HTH_8"/>
    <property type="match status" value="1"/>
</dbReference>
<dbReference type="GO" id="GO:0005524">
    <property type="term" value="F:ATP binding"/>
    <property type="evidence" value="ECO:0007669"/>
    <property type="project" value="UniProtKB-KW"/>
</dbReference>
<dbReference type="InterPro" id="IPR009057">
    <property type="entry name" value="Homeodomain-like_sf"/>
</dbReference>
<keyword evidence="5" id="KW-0238">DNA-binding</keyword>
<dbReference type="GO" id="GO:0000160">
    <property type="term" value="P:phosphorelay signal transduction system"/>
    <property type="evidence" value="ECO:0007669"/>
    <property type="project" value="UniProtKB-KW"/>
</dbReference>
<dbReference type="SUPFAM" id="SSF46689">
    <property type="entry name" value="Homeodomain-like"/>
    <property type="match status" value="1"/>
</dbReference>
<dbReference type="PANTHER" id="PTHR32071:SF77">
    <property type="entry name" value="TRANSCRIPTIONAL REGULATORY PROTEIN"/>
    <property type="match status" value="1"/>
</dbReference>
<gene>
    <name evidence="9" type="ORF">SP6_13_00440</name>
</gene>
<dbReference type="InterPro" id="IPR058031">
    <property type="entry name" value="AAA_lid_NorR"/>
</dbReference>
<dbReference type="InterPro" id="IPR025943">
    <property type="entry name" value="Sigma_54_int_dom_ATP-bd_2"/>
</dbReference>
<dbReference type="CDD" id="cd00009">
    <property type="entry name" value="AAA"/>
    <property type="match status" value="1"/>
</dbReference>
<comment type="caution">
    <text evidence="9">The sequence shown here is derived from an EMBL/GenBank/DDBJ whole genome shotgun (WGS) entry which is preliminary data.</text>
</comment>
<accession>A0A0C9N9D9</accession>
<dbReference type="AlphaFoldDB" id="A0A0C9N9D9"/>
<name>A0A0C9N9D9_SPHPI</name>
<dbReference type="Proteomes" id="UP000032025">
    <property type="component" value="Unassembled WGS sequence"/>
</dbReference>
<dbReference type="InterPro" id="IPR003018">
    <property type="entry name" value="GAF"/>
</dbReference>
<dbReference type="PRINTS" id="PR01590">
    <property type="entry name" value="HTHFIS"/>
</dbReference>